<feature type="transmembrane region" description="Helical" evidence="1">
    <location>
        <begin position="21"/>
        <end position="45"/>
    </location>
</feature>
<evidence type="ECO:0000256" key="1">
    <source>
        <dbReference type="SAM" id="Phobius"/>
    </source>
</evidence>
<evidence type="ECO:0000313" key="3">
    <source>
        <dbReference type="Proteomes" id="UP001165576"/>
    </source>
</evidence>
<comment type="caution">
    <text evidence="2">The sequence shown here is derived from an EMBL/GenBank/DDBJ whole genome shotgun (WGS) entry which is preliminary data.</text>
</comment>
<sequence>MLVARRKRPIFSSSPRKEISVLSTLGRMVTLLGLTVIFLALVRFYRPATHVIQYVAGTSLWQRLYSLFHVETALGREQLLLMGIVLSCFCLALLLQLLGLWILGQFRKR</sequence>
<keyword evidence="1" id="KW-0812">Transmembrane</keyword>
<gene>
    <name evidence="2" type="ORF">NQF86_04520</name>
</gene>
<dbReference type="Proteomes" id="UP001165576">
    <property type="component" value="Unassembled WGS sequence"/>
</dbReference>
<keyword evidence="1" id="KW-0472">Membrane</keyword>
<evidence type="ECO:0000313" key="2">
    <source>
        <dbReference type="EMBL" id="MCX5617932.1"/>
    </source>
</evidence>
<keyword evidence="1" id="KW-1133">Transmembrane helix</keyword>
<name>A0ABT3WFS0_9PROT</name>
<dbReference type="RefSeq" id="WP_266116377.1">
    <property type="nucleotide sequence ID" value="NZ_JANIDY010000001.1"/>
</dbReference>
<protein>
    <submittedName>
        <fullName evidence="2">Uncharacterized protein</fullName>
    </submittedName>
</protein>
<dbReference type="EMBL" id="JANIDY010000001">
    <property type="protein sequence ID" value="MCX5617932.1"/>
    <property type="molecule type" value="Genomic_DNA"/>
</dbReference>
<proteinExistence type="predicted"/>
<reference evidence="2" key="1">
    <citation type="submission" date="2022-07" db="EMBL/GenBank/DDBJ databases">
        <title>Bombella genomes.</title>
        <authorList>
            <person name="Harer L."/>
            <person name="Styblova S."/>
            <person name="Ehrmann M."/>
        </authorList>
    </citation>
    <scope>NUCLEOTIDE SEQUENCE</scope>
    <source>
        <strain evidence="2">TMW 2.2543</strain>
    </source>
</reference>
<accession>A0ABT3WFS0</accession>
<feature type="transmembrane region" description="Helical" evidence="1">
    <location>
        <begin position="79"/>
        <end position="103"/>
    </location>
</feature>
<organism evidence="2 3">
    <name type="scientific">Bombella pluederhausensis</name>
    <dbReference type="NCBI Taxonomy" id="2967336"/>
    <lineage>
        <taxon>Bacteria</taxon>
        <taxon>Pseudomonadati</taxon>
        <taxon>Pseudomonadota</taxon>
        <taxon>Alphaproteobacteria</taxon>
        <taxon>Acetobacterales</taxon>
        <taxon>Acetobacteraceae</taxon>
        <taxon>Bombella</taxon>
    </lineage>
</organism>
<keyword evidence="3" id="KW-1185">Reference proteome</keyword>